<dbReference type="Gene3D" id="2.115.10.20">
    <property type="entry name" value="Glycosyl hydrolase domain, family 43"/>
    <property type="match status" value="1"/>
</dbReference>
<dbReference type="GO" id="GO:0004553">
    <property type="term" value="F:hydrolase activity, hydrolyzing O-glycosyl compounds"/>
    <property type="evidence" value="ECO:0007669"/>
    <property type="project" value="InterPro"/>
</dbReference>
<dbReference type="InterPro" id="IPR005084">
    <property type="entry name" value="CBM6"/>
</dbReference>
<name>A0A1M6VR25_9BACT</name>
<keyword evidence="2 7" id="KW-0732">Signal</keyword>
<feature type="signal peptide" evidence="7">
    <location>
        <begin position="1"/>
        <end position="17"/>
    </location>
</feature>
<proteinExistence type="inferred from homology"/>
<protein>
    <submittedName>
        <fullName evidence="9">Beta-xylosidase</fullName>
    </submittedName>
</protein>
<dbReference type="InterPro" id="IPR006584">
    <property type="entry name" value="Cellulose-bd_IV"/>
</dbReference>
<keyword evidence="4" id="KW-0326">Glycosidase</keyword>
<dbReference type="Gene3D" id="2.60.120.200">
    <property type="match status" value="1"/>
</dbReference>
<feature type="active site" description="Proton donor" evidence="5">
    <location>
        <position position="201"/>
    </location>
</feature>
<sequence>MKKILCFVAVCAASVLAATVSNPIIWSDVPDVSTVRVGDSYYMVSTTMHLSPGVPVMKSSDLASWRTVGYAYQTLADNDNQNLNNGKNAYGKGSWASSIRFHNGYFYVLTPSYTTGKTHLYKTADVESGTWSEVQLPFYHDPSLFFDDDGSVFVFYGSGEISYVELNGDASGVKVGGRSGKLQGTNVNAVVGTDQFIVRQEGAQIFKVNGEYFLFTISWPSGNCRTEIVYRSKNLLGEYSGRIFLQDNGVAQGGIFDTPEGNWYAMLFRDSGPVGRIPFLVPMKWQDGWPVAENGKAPATLTLPAEPLPGYGMVTSDDFESETLALEWQWNHNPNSSHWSLTQNPGNLRLTTGRLDSSLYTAKNTLTMRSFGPKCSGRIALNGEGMENGDVAGLVALQDSMGYVGIRKNAGTYSVVMYRGMREVQSVPLSGNSAYLRIDLDLPLGSGTATFYYSENGEDWKPIGEKINLAYTLGMFMGYRFGLFHYATQKAGGHSDFDWFKIGKNEIDEIYLPSLRDIPRAPYGGLPASIPGKIEAENYDVGNAGEAYWDTDHRNEGGAYRQDGVDIVTLDSGFAVGYTLAGEWMEWTVNVLESSVYDLQIVAAAGGESGSVQFFLDGAPLTDTIPILQTAENSWDVYKKFSAGSVELPAGEHILRLWITGAYVNVDWFQFAVAEEPDAIALSPASLQNRAFPKNAKVRVFSLTGKYLGEVHLNGVSASEALRSAGFAPGYYLLR</sequence>
<evidence type="ECO:0000256" key="3">
    <source>
        <dbReference type="ARBA" id="ARBA00022801"/>
    </source>
</evidence>
<dbReference type="GO" id="GO:0030246">
    <property type="term" value="F:carbohydrate binding"/>
    <property type="evidence" value="ECO:0007669"/>
    <property type="project" value="InterPro"/>
</dbReference>
<dbReference type="CDD" id="cd09001">
    <property type="entry name" value="GH43_FsAxh1-like"/>
    <property type="match status" value="1"/>
</dbReference>
<evidence type="ECO:0000256" key="4">
    <source>
        <dbReference type="ARBA" id="ARBA00023295"/>
    </source>
</evidence>
<dbReference type="EMBL" id="FRAW01000020">
    <property type="protein sequence ID" value="SHK83940.1"/>
    <property type="molecule type" value="Genomic_DNA"/>
</dbReference>
<feature type="domain" description="CBM6" evidence="8">
    <location>
        <begin position="532"/>
        <end position="672"/>
    </location>
</feature>
<feature type="chain" id="PRO_5012477858" evidence="7">
    <location>
        <begin position="18"/>
        <end position="735"/>
    </location>
</feature>
<dbReference type="SUPFAM" id="SSF49785">
    <property type="entry name" value="Galactose-binding domain-like"/>
    <property type="match status" value="1"/>
</dbReference>
<evidence type="ECO:0000259" key="8">
    <source>
        <dbReference type="PROSITE" id="PS51175"/>
    </source>
</evidence>
<reference evidence="10" key="1">
    <citation type="submission" date="2016-11" db="EMBL/GenBank/DDBJ databases">
        <authorList>
            <person name="Varghese N."/>
            <person name="Submissions S."/>
        </authorList>
    </citation>
    <scope>NUCLEOTIDE SEQUENCE [LARGE SCALE GENOMIC DNA]</scope>
    <source>
        <strain evidence="10">UWOS</strain>
    </source>
</reference>
<dbReference type="Proteomes" id="UP000184275">
    <property type="component" value="Unassembled WGS sequence"/>
</dbReference>
<dbReference type="Pfam" id="PF04616">
    <property type="entry name" value="Glyco_hydro_43"/>
    <property type="match status" value="1"/>
</dbReference>
<evidence type="ECO:0000256" key="2">
    <source>
        <dbReference type="ARBA" id="ARBA00022729"/>
    </source>
</evidence>
<organism evidence="9 10">
    <name type="scientific">Fibrobacter intestinalis</name>
    <dbReference type="NCBI Taxonomy" id="28122"/>
    <lineage>
        <taxon>Bacteria</taxon>
        <taxon>Pseudomonadati</taxon>
        <taxon>Fibrobacterota</taxon>
        <taxon>Fibrobacteria</taxon>
        <taxon>Fibrobacterales</taxon>
        <taxon>Fibrobacteraceae</taxon>
        <taxon>Fibrobacter</taxon>
    </lineage>
</organism>
<dbReference type="SMART" id="SM00606">
    <property type="entry name" value="CBD_IV"/>
    <property type="match status" value="1"/>
</dbReference>
<dbReference type="InterPro" id="IPR051795">
    <property type="entry name" value="Glycosyl_Hydrlase_43"/>
</dbReference>
<dbReference type="PROSITE" id="PS51175">
    <property type="entry name" value="CBM6"/>
    <property type="match status" value="1"/>
</dbReference>
<dbReference type="Pfam" id="PF17851">
    <property type="entry name" value="GH43_C2"/>
    <property type="match status" value="1"/>
</dbReference>
<dbReference type="GO" id="GO:0005975">
    <property type="term" value="P:carbohydrate metabolic process"/>
    <property type="evidence" value="ECO:0007669"/>
    <property type="project" value="InterPro"/>
</dbReference>
<evidence type="ECO:0000256" key="7">
    <source>
        <dbReference type="SAM" id="SignalP"/>
    </source>
</evidence>
<feature type="site" description="Important for catalytic activity, responsible for pKa modulation of the active site Glu and correct orientation of both the proton donor and substrate" evidence="6">
    <location>
        <position position="141"/>
    </location>
</feature>
<dbReference type="CDD" id="cd04080">
    <property type="entry name" value="CBM6_cellulase-like"/>
    <property type="match status" value="1"/>
</dbReference>
<evidence type="ECO:0000313" key="9">
    <source>
        <dbReference type="EMBL" id="SHK83940.1"/>
    </source>
</evidence>
<evidence type="ECO:0000256" key="6">
    <source>
        <dbReference type="PIRSR" id="PIRSR606710-2"/>
    </source>
</evidence>
<dbReference type="Pfam" id="PF03422">
    <property type="entry name" value="CBM_6"/>
    <property type="match status" value="1"/>
</dbReference>
<keyword evidence="10" id="KW-1185">Reference proteome</keyword>
<comment type="similarity">
    <text evidence="1">Belongs to the glycosyl hydrolase 43 family.</text>
</comment>
<dbReference type="AlphaFoldDB" id="A0A1M6VR25"/>
<dbReference type="InterPro" id="IPR008979">
    <property type="entry name" value="Galactose-bd-like_sf"/>
</dbReference>
<evidence type="ECO:0000256" key="1">
    <source>
        <dbReference type="ARBA" id="ARBA00009865"/>
    </source>
</evidence>
<evidence type="ECO:0000256" key="5">
    <source>
        <dbReference type="PIRSR" id="PIRSR606710-1"/>
    </source>
</evidence>
<dbReference type="PANTHER" id="PTHR42812:SF15">
    <property type="entry name" value="HYDROLASE, PUTATIVE (AFU_ORTHOLOGUE AFUA_2G00930)-RELATED"/>
    <property type="match status" value="1"/>
</dbReference>
<keyword evidence="3" id="KW-0378">Hydrolase</keyword>
<dbReference type="InterPro" id="IPR013320">
    <property type="entry name" value="ConA-like_dom_sf"/>
</dbReference>
<dbReference type="SUPFAM" id="SSF75005">
    <property type="entry name" value="Arabinanase/levansucrase/invertase"/>
    <property type="match status" value="1"/>
</dbReference>
<accession>A0A1M6VR25</accession>
<evidence type="ECO:0000313" key="10">
    <source>
        <dbReference type="Proteomes" id="UP000184275"/>
    </source>
</evidence>
<dbReference type="SUPFAM" id="SSF49899">
    <property type="entry name" value="Concanavalin A-like lectins/glucanases"/>
    <property type="match status" value="1"/>
</dbReference>
<dbReference type="InterPro" id="IPR023296">
    <property type="entry name" value="Glyco_hydro_beta-prop_sf"/>
</dbReference>
<dbReference type="Gene3D" id="2.60.120.260">
    <property type="entry name" value="Galactose-binding domain-like"/>
    <property type="match status" value="1"/>
</dbReference>
<dbReference type="InterPro" id="IPR006710">
    <property type="entry name" value="Glyco_hydro_43"/>
</dbReference>
<dbReference type="InterPro" id="IPR041542">
    <property type="entry name" value="GH43_C2"/>
</dbReference>
<gene>
    <name evidence="9" type="ORF">SAMN05720469_1204</name>
</gene>
<dbReference type="PANTHER" id="PTHR42812">
    <property type="entry name" value="BETA-XYLOSIDASE"/>
    <property type="match status" value="1"/>
</dbReference>
<feature type="active site" description="Proton acceptor" evidence="5">
    <location>
        <position position="31"/>
    </location>
</feature>
<dbReference type="RefSeq" id="WP_073304895.1">
    <property type="nucleotide sequence ID" value="NZ_FRAW01000020.1"/>
</dbReference>